<evidence type="ECO:0000313" key="1">
    <source>
        <dbReference type="EMBL" id="GAB1226220.1"/>
    </source>
</evidence>
<gene>
    <name evidence="1" type="ORF">ENUP19_0280G0005</name>
</gene>
<sequence length="80" mass="10057">MEEDILTLKSQIKYLRQKVYILERKKDYKKEYEEMKSKYQIVKDLRIKLAISLSEERRKNEQYEMMIKYYESIINQLIFH</sequence>
<reference evidence="1 2" key="1">
    <citation type="journal article" date="2019" name="PLoS Negl. Trop. Dis.">
        <title>Whole genome sequencing of Entamoeba nuttalli reveals mammalian host-related molecular signatures and a novel octapeptide-repeat surface protein.</title>
        <authorList>
            <person name="Tanaka M."/>
            <person name="Makiuchi T."/>
            <person name="Komiyama T."/>
            <person name="Shiina T."/>
            <person name="Osaki K."/>
            <person name="Tachibana H."/>
        </authorList>
    </citation>
    <scope>NUCLEOTIDE SEQUENCE [LARGE SCALE GENOMIC DNA]</scope>
    <source>
        <strain evidence="1 2">P19-061405</strain>
    </source>
</reference>
<comment type="caution">
    <text evidence="1">The sequence shown here is derived from an EMBL/GenBank/DDBJ whole genome shotgun (WGS) entry which is preliminary data.</text>
</comment>
<keyword evidence="2" id="KW-1185">Reference proteome</keyword>
<accession>A0ABQ0DTQ1</accession>
<protein>
    <submittedName>
        <fullName evidence="1">Uncharacterized protein</fullName>
    </submittedName>
</protein>
<evidence type="ECO:0000313" key="2">
    <source>
        <dbReference type="Proteomes" id="UP001628156"/>
    </source>
</evidence>
<organism evidence="1 2">
    <name type="scientific">Entamoeba nuttalli</name>
    <dbReference type="NCBI Taxonomy" id="412467"/>
    <lineage>
        <taxon>Eukaryota</taxon>
        <taxon>Amoebozoa</taxon>
        <taxon>Evosea</taxon>
        <taxon>Archamoebae</taxon>
        <taxon>Mastigamoebida</taxon>
        <taxon>Entamoebidae</taxon>
        <taxon>Entamoeba</taxon>
    </lineage>
</organism>
<dbReference type="EMBL" id="BAAFRS010000280">
    <property type="protein sequence ID" value="GAB1226220.1"/>
    <property type="molecule type" value="Genomic_DNA"/>
</dbReference>
<name>A0ABQ0DTQ1_9EUKA</name>
<dbReference type="Proteomes" id="UP001628156">
    <property type="component" value="Unassembled WGS sequence"/>
</dbReference>
<proteinExistence type="predicted"/>